<dbReference type="VEuPathDB" id="FungiDB:CPAR2_205800"/>
<keyword evidence="11" id="KW-1185">Reference proteome</keyword>
<dbReference type="STRING" id="578454.G8BGF3"/>
<evidence type="ECO:0000313" key="10">
    <source>
        <dbReference type="EnsemblFungi" id="CPAR2_205800-T-p1"/>
    </source>
</evidence>
<reference evidence="9" key="3">
    <citation type="submission" date="2011-10" db="EMBL/GenBank/DDBJ databases">
        <title>Transcriptional landscape of the pathogenic yeast Candida parapsilosis.</title>
        <authorList>
            <person name="Guida A."/>
            <person name="Lindstaedt C."/>
            <person name="Maguire S.L."/>
            <person name="Ding C."/>
            <person name="Higgins D.G."/>
            <person name="Harris D."/>
            <person name="Berriman M."/>
            <person name="Butler G."/>
        </authorList>
    </citation>
    <scope>NUCLEOTIDE SEQUENCE</scope>
    <source>
        <strain evidence="9">CDC317</strain>
    </source>
</reference>
<dbReference type="PANTHER" id="PTHR47254">
    <property type="entry name" value="CELL WALL MANNOPROTEIN CIS3-RELATED"/>
    <property type="match status" value="1"/>
</dbReference>
<gene>
    <name evidence="8 9" type="ordered locus">CPAR2_205800</name>
</gene>
<dbReference type="InterPro" id="IPR054508">
    <property type="entry name" value="PIR1-like_C"/>
</dbReference>
<dbReference type="PANTHER" id="PTHR47254:SF1">
    <property type="entry name" value="CELL WALL MANNOPROTEIN CIS3-RELATED"/>
    <property type="match status" value="1"/>
</dbReference>
<evidence type="ECO:0000256" key="1">
    <source>
        <dbReference type="ARBA" id="ARBA00004191"/>
    </source>
</evidence>
<dbReference type="Pfam" id="PF22799">
    <property type="entry name" value="PIR1-like_C"/>
    <property type="match status" value="1"/>
</dbReference>
<evidence type="ECO:0000256" key="2">
    <source>
        <dbReference type="ARBA" id="ARBA00022512"/>
    </source>
</evidence>
<dbReference type="GO" id="GO:0005199">
    <property type="term" value="F:structural constituent of cell wall"/>
    <property type="evidence" value="ECO:0007669"/>
    <property type="project" value="TreeGrafter"/>
</dbReference>
<dbReference type="GO" id="GO:0031505">
    <property type="term" value="P:fungal-type cell wall organization"/>
    <property type="evidence" value="ECO:0007669"/>
    <property type="project" value="TreeGrafter"/>
</dbReference>
<dbReference type="CGD" id="CAL0000144835">
    <property type="gene designation" value="CPAR2_205800"/>
</dbReference>
<protein>
    <recommendedName>
        <fullName evidence="7">Cell wall mannoprotein PIR1-like C-terminal domain-containing protein</fullName>
    </recommendedName>
</protein>
<evidence type="ECO:0000256" key="4">
    <source>
        <dbReference type="ARBA" id="ARBA00022729"/>
    </source>
</evidence>
<keyword evidence="3" id="KW-0964">Secreted</keyword>
<organism evidence="9 11">
    <name type="scientific">Candida parapsilosis (strain CDC 317 / ATCC MYA-4646)</name>
    <name type="common">Yeast</name>
    <name type="synonym">Monilia parapsilosis</name>
    <dbReference type="NCBI Taxonomy" id="578454"/>
    <lineage>
        <taxon>Eukaryota</taxon>
        <taxon>Fungi</taxon>
        <taxon>Dikarya</taxon>
        <taxon>Ascomycota</taxon>
        <taxon>Saccharomycotina</taxon>
        <taxon>Pichiomycetes</taxon>
        <taxon>Debaryomycetaceae</taxon>
        <taxon>Candida/Lodderomyces clade</taxon>
        <taxon>Candida</taxon>
    </lineage>
</organism>
<keyword evidence="2" id="KW-0134">Cell wall</keyword>
<comment type="similarity">
    <text evidence="5">Belongs to the PIR protein family.</text>
</comment>
<name>G8BGF3_CANPC</name>
<accession>G8BGF3</accession>
<evidence type="ECO:0000313" key="8">
    <source>
        <dbReference type="CGD" id="CAL0000144835"/>
    </source>
</evidence>
<dbReference type="InterPro" id="IPR051153">
    <property type="entry name" value="Yeast_CWMannoprotein_PIR"/>
</dbReference>
<evidence type="ECO:0000256" key="3">
    <source>
        <dbReference type="ARBA" id="ARBA00022525"/>
    </source>
</evidence>
<evidence type="ECO:0000259" key="7">
    <source>
        <dbReference type="Pfam" id="PF22799"/>
    </source>
</evidence>
<dbReference type="EMBL" id="HE605206">
    <property type="protein sequence ID" value="CCE42937.1"/>
    <property type="molecule type" value="Genomic_DNA"/>
</dbReference>
<feature type="region of interest" description="Disordered" evidence="6">
    <location>
        <begin position="144"/>
        <end position="170"/>
    </location>
</feature>
<evidence type="ECO:0000313" key="9">
    <source>
        <dbReference type="EMBL" id="CCE42937.1"/>
    </source>
</evidence>
<feature type="domain" description="Cell wall mannoprotein PIR1-like C-terminal" evidence="7">
    <location>
        <begin position="199"/>
        <end position="270"/>
    </location>
</feature>
<keyword evidence="4" id="KW-0732">Signal</keyword>
<evidence type="ECO:0000256" key="5">
    <source>
        <dbReference type="ARBA" id="ARBA00038219"/>
    </source>
</evidence>
<dbReference type="Proteomes" id="UP000005221">
    <property type="component" value="Chromosome 2"/>
</dbReference>
<reference evidence="11" key="2">
    <citation type="journal article" date="2011" name="BMC Genomics">
        <title>Using RNA-seq to determine the transcriptional landscape and the hypoxic response of the pathogenic yeast Candida parapsilosis.</title>
        <authorList>
            <person name="Guida A."/>
            <person name="Lindstaedt C."/>
            <person name="Maguire S.L."/>
            <person name="Ding C."/>
            <person name="Higgins D.G."/>
            <person name="Corton N.J."/>
            <person name="Berriman M."/>
            <person name="Butler G."/>
        </authorList>
    </citation>
    <scope>GENOME REANNOTATION</scope>
    <source>
        <strain evidence="11">CDC 317 / ATCC MYA-4646</strain>
    </source>
</reference>
<reference evidence="11" key="1">
    <citation type="journal article" date="2009" name="Nature">
        <title>Evolution of pathogenicity and sexual reproduction in eight Candida genomes.</title>
        <authorList>
            <person name="Butler G."/>
            <person name="Rasmussen M.D."/>
            <person name="Lin M.F."/>
            <person name="Santos M.A."/>
            <person name="Sakthikumar S."/>
            <person name="Munro C.A."/>
            <person name="Rheinbay E."/>
            <person name="Grabherr M."/>
            <person name="Forche A."/>
            <person name="Reedy J.L."/>
            <person name="Agrafioti I."/>
            <person name="Arnaud M.B."/>
            <person name="Bates S."/>
            <person name="Brown A.J."/>
            <person name="Brunke S."/>
            <person name="Costanzo M.C."/>
            <person name="Fitzpatrick D.A."/>
            <person name="de Groot P.W."/>
            <person name="Harris D."/>
            <person name="Hoyer L.L."/>
            <person name="Hube B."/>
            <person name="Klis F.M."/>
            <person name="Kodira C."/>
            <person name="Lennard N."/>
            <person name="Logue M.E."/>
            <person name="Martin R."/>
            <person name="Neiman A.M."/>
            <person name="Nikolaou E."/>
            <person name="Quail M.A."/>
            <person name="Quinn J."/>
            <person name="Santos M.C."/>
            <person name="Schmitzberger F.F."/>
            <person name="Sherlock G."/>
            <person name="Shah P."/>
            <person name="Silverstein K.A."/>
            <person name="Skrzypek M.S."/>
            <person name="Soll D."/>
            <person name="Staggs R."/>
            <person name="Stansfield I."/>
            <person name="Stumpf M.P."/>
            <person name="Sudbery P.E."/>
            <person name="Srikantha T."/>
            <person name="Zeng Q."/>
            <person name="Berman J."/>
            <person name="Berriman M."/>
            <person name="Heitman J."/>
            <person name="Gow N.A."/>
            <person name="Lorenz M.C."/>
            <person name="Birren B.W."/>
            <person name="Kellis M."/>
            <person name="Cuomo C.A."/>
        </authorList>
    </citation>
    <scope>NUCLEOTIDE SEQUENCE [LARGE SCALE GENOMIC DNA]</scope>
    <source>
        <strain evidence="11">CDC 317 / ATCC MYA-4646</strain>
    </source>
</reference>
<reference evidence="10" key="4">
    <citation type="submission" date="2025-05" db="UniProtKB">
        <authorList>
            <consortium name="EnsemblFungi"/>
        </authorList>
    </citation>
    <scope>IDENTIFICATION</scope>
</reference>
<feature type="compositionally biased region" description="Basic and acidic residues" evidence="6">
    <location>
        <begin position="150"/>
        <end position="161"/>
    </location>
</feature>
<accession>A0AAJ8VYA5</accession>
<dbReference type="AlphaFoldDB" id="G8BGF3"/>
<feature type="region of interest" description="Disordered" evidence="6">
    <location>
        <begin position="62"/>
        <end position="84"/>
    </location>
</feature>
<dbReference type="EnsemblFungi" id="CPAR2_205800-T">
    <property type="protein sequence ID" value="CPAR2_205800-T-p1"/>
    <property type="gene ID" value="CPAR2_205800"/>
</dbReference>
<comment type="subcellular location">
    <subcellularLocation>
        <location evidence="1">Secreted</location>
        <location evidence="1">Cell wall</location>
    </subcellularLocation>
</comment>
<sequence>MEPSQMPHSRGINNSSVSPYCTTLMLSKHKQQQFAINNMKFSSVLATFGLLAITQSSLIKRGGDDDDNEGHNPQQVPITPVVPHRSKPHYTEKFTLGVKIDGQVWLTFQEEDGQLEFDHIKYYQHGSKPHWGGHHQTFTIQPVTEDDSEPTGHADWKRGYDPAEEEEEDDNYTAAKYYPKSYSIKYQPWLPIFTLKNTVLKDTHERTGSIVANHQLQFDNPVQPDALYTNGFSIKYVNGYPLLALNDKTTFWDSQASSPIWKLYDKPITYKSRSVELVVIKVVY</sequence>
<dbReference type="GO" id="GO:0009277">
    <property type="term" value="C:fungal-type cell wall"/>
    <property type="evidence" value="ECO:0007669"/>
    <property type="project" value="TreeGrafter"/>
</dbReference>
<evidence type="ECO:0000313" key="11">
    <source>
        <dbReference type="Proteomes" id="UP000005221"/>
    </source>
</evidence>
<proteinExistence type="inferred from homology"/>
<evidence type="ECO:0000256" key="6">
    <source>
        <dbReference type="SAM" id="MobiDB-lite"/>
    </source>
</evidence>